<dbReference type="AlphaFoldDB" id="A0AAV8WFT7"/>
<protein>
    <recommendedName>
        <fullName evidence="4">Outer dense fiber protein 3</fullName>
    </recommendedName>
</protein>
<keyword evidence="3" id="KW-1185">Reference proteome</keyword>
<evidence type="ECO:0008006" key="4">
    <source>
        <dbReference type="Google" id="ProtNLM"/>
    </source>
</evidence>
<evidence type="ECO:0000313" key="2">
    <source>
        <dbReference type="EMBL" id="KAJ8925494.1"/>
    </source>
</evidence>
<dbReference type="GO" id="GO:0005856">
    <property type="term" value="C:cytoskeleton"/>
    <property type="evidence" value="ECO:0007669"/>
    <property type="project" value="TreeGrafter"/>
</dbReference>
<organism evidence="2 3">
    <name type="scientific">Exocentrus adspersus</name>
    <dbReference type="NCBI Taxonomy" id="1586481"/>
    <lineage>
        <taxon>Eukaryota</taxon>
        <taxon>Metazoa</taxon>
        <taxon>Ecdysozoa</taxon>
        <taxon>Arthropoda</taxon>
        <taxon>Hexapoda</taxon>
        <taxon>Insecta</taxon>
        <taxon>Pterygota</taxon>
        <taxon>Neoptera</taxon>
        <taxon>Endopterygota</taxon>
        <taxon>Coleoptera</taxon>
        <taxon>Polyphaga</taxon>
        <taxon>Cucujiformia</taxon>
        <taxon>Chrysomeloidea</taxon>
        <taxon>Cerambycidae</taxon>
        <taxon>Lamiinae</taxon>
        <taxon>Acanthocinini</taxon>
        <taxon>Exocentrus</taxon>
    </lineage>
</organism>
<dbReference type="PANTHER" id="PTHR21580">
    <property type="entry name" value="SHIPPO-1-RELATED"/>
    <property type="match status" value="1"/>
</dbReference>
<dbReference type="PANTHER" id="PTHR21580:SF28">
    <property type="entry name" value="BOREALIN N-TERMINAL DOMAIN-CONTAINING PROTEIN-RELATED"/>
    <property type="match status" value="1"/>
</dbReference>
<dbReference type="Proteomes" id="UP001159042">
    <property type="component" value="Unassembled WGS sequence"/>
</dbReference>
<sequence length="237" mass="26017">MPRKSVGPGPGKYVLPPLIGYKDHDVSKYRNPQYSMGQKLFFGKRPFGPGPCYDVKNMTAHGKASPPAYSMKSRPKPLSTVFQAPGPGTYQPEKGPRMMEPRPPMYSMSFRYPSSKKYQTPGPNQYEVPSTLGPKVPDKPANAAYSMSYRHGISKADNSPGPAKYSGIGTDVYKNKLPTYTISPRVFPPSAASAAPGPIYLPKLPKKEGYSFGLRTDNDPYISAADELPCIERKQTC</sequence>
<dbReference type="InterPro" id="IPR051291">
    <property type="entry name" value="CIMAP"/>
</dbReference>
<feature type="region of interest" description="Disordered" evidence="1">
    <location>
        <begin position="118"/>
        <end position="137"/>
    </location>
</feature>
<reference evidence="2 3" key="1">
    <citation type="journal article" date="2023" name="Insect Mol. Biol.">
        <title>Genome sequencing provides insights into the evolution of gene families encoding plant cell wall-degrading enzymes in longhorned beetles.</title>
        <authorList>
            <person name="Shin N.R."/>
            <person name="Okamura Y."/>
            <person name="Kirsch R."/>
            <person name="Pauchet Y."/>
        </authorList>
    </citation>
    <scope>NUCLEOTIDE SEQUENCE [LARGE SCALE GENOMIC DNA]</scope>
    <source>
        <strain evidence="2">EAD_L_NR</strain>
    </source>
</reference>
<accession>A0AAV8WFT7</accession>
<evidence type="ECO:0000313" key="3">
    <source>
        <dbReference type="Proteomes" id="UP001159042"/>
    </source>
</evidence>
<dbReference type="Pfam" id="PF07004">
    <property type="entry name" value="SHIPPO-rpt"/>
    <property type="match status" value="4"/>
</dbReference>
<dbReference type="EMBL" id="JANEYG010000001">
    <property type="protein sequence ID" value="KAJ8925494.1"/>
    <property type="molecule type" value="Genomic_DNA"/>
</dbReference>
<proteinExistence type="predicted"/>
<evidence type="ECO:0000256" key="1">
    <source>
        <dbReference type="SAM" id="MobiDB-lite"/>
    </source>
</evidence>
<dbReference type="InterPro" id="IPR010736">
    <property type="entry name" value="SHIPPO-rpt"/>
</dbReference>
<name>A0AAV8WFT7_9CUCU</name>
<comment type="caution">
    <text evidence="2">The sequence shown here is derived from an EMBL/GenBank/DDBJ whole genome shotgun (WGS) entry which is preliminary data.</text>
</comment>
<gene>
    <name evidence="2" type="ORF">NQ315_009332</name>
</gene>
<feature type="region of interest" description="Disordered" evidence="1">
    <location>
        <begin position="64"/>
        <end position="98"/>
    </location>
</feature>